<dbReference type="AlphaFoldDB" id="A0A9W8NDW6"/>
<accession>A0A9W8NDW6</accession>
<dbReference type="EMBL" id="JANPWZ010000942">
    <property type="protein sequence ID" value="KAJ3570379.1"/>
    <property type="molecule type" value="Genomic_DNA"/>
</dbReference>
<dbReference type="Proteomes" id="UP001148614">
    <property type="component" value="Unassembled WGS sequence"/>
</dbReference>
<protein>
    <submittedName>
        <fullName evidence="1">Uncharacterized protein</fullName>
    </submittedName>
</protein>
<name>A0A9W8NDW6_9PEZI</name>
<reference evidence="1" key="1">
    <citation type="submission" date="2022-07" db="EMBL/GenBank/DDBJ databases">
        <title>Genome Sequence of Xylaria arbuscula.</title>
        <authorList>
            <person name="Buettner E."/>
        </authorList>
    </citation>
    <scope>NUCLEOTIDE SEQUENCE</scope>
    <source>
        <strain evidence="1">VT107</strain>
    </source>
</reference>
<organism evidence="1 2">
    <name type="scientific">Xylaria arbuscula</name>
    <dbReference type="NCBI Taxonomy" id="114810"/>
    <lineage>
        <taxon>Eukaryota</taxon>
        <taxon>Fungi</taxon>
        <taxon>Dikarya</taxon>
        <taxon>Ascomycota</taxon>
        <taxon>Pezizomycotina</taxon>
        <taxon>Sordariomycetes</taxon>
        <taxon>Xylariomycetidae</taxon>
        <taxon>Xylariales</taxon>
        <taxon>Xylariaceae</taxon>
        <taxon>Xylaria</taxon>
    </lineage>
</organism>
<evidence type="ECO:0000313" key="2">
    <source>
        <dbReference type="Proteomes" id="UP001148614"/>
    </source>
</evidence>
<proteinExistence type="predicted"/>
<gene>
    <name evidence="1" type="ORF">NPX13_g5748</name>
</gene>
<sequence>MSENAQAEATQATGDKIVKAFFVGSSAHDFRVPMFAEAAVEETDTLHLPTMDDSRDGLRFVDRDGQEITHFMPIMTTCYPGAIIEIKKYVYGHDVPWVPRGLDNSQLTRDRDSRGPVEAALDIHLRLLELEFSISRVRRLLNNLEQAIQRHRP</sequence>
<keyword evidence="2" id="KW-1185">Reference proteome</keyword>
<comment type="caution">
    <text evidence="1">The sequence shown here is derived from an EMBL/GenBank/DDBJ whole genome shotgun (WGS) entry which is preliminary data.</text>
</comment>
<evidence type="ECO:0000313" key="1">
    <source>
        <dbReference type="EMBL" id="KAJ3570379.1"/>
    </source>
</evidence>